<evidence type="ECO:0000259" key="5">
    <source>
        <dbReference type="PROSITE" id="PS50977"/>
    </source>
</evidence>
<reference evidence="6 7" key="1">
    <citation type="submission" date="2017-07" db="EMBL/GenBank/DDBJ databases">
        <authorList>
            <person name="Sun Z.S."/>
            <person name="Albrecht U."/>
            <person name="Echele G."/>
            <person name="Lee C.C."/>
        </authorList>
    </citation>
    <scope>NUCLEOTIDE SEQUENCE [LARGE SCALE GENOMIC DNA]</scope>
    <source>
        <strain evidence="6 7">DSM 14827</strain>
    </source>
</reference>
<dbReference type="SUPFAM" id="SSF46689">
    <property type="entry name" value="Homeodomain-like"/>
    <property type="match status" value="1"/>
</dbReference>
<accession>A0A239PQG5</accession>
<keyword evidence="1" id="KW-0805">Transcription regulation</keyword>
<dbReference type="PANTHER" id="PTHR30055">
    <property type="entry name" value="HTH-TYPE TRANSCRIPTIONAL REGULATOR RUTR"/>
    <property type="match status" value="1"/>
</dbReference>
<dbReference type="InterPro" id="IPR001647">
    <property type="entry name" value="HTH_TetR"/>
</dbReference>
<dbReference type="AlphaFoldDB" id="A0A239PQG5"/>
<evidence type="ECO:0000313" key="6">
    <source>
        <dbReference type="EMBL" id="SNT72539.1"/>
    </source>
</evidence>
<evidence type="ECO:0000313" key="7">
    <source>
        <dbReference type="Proteomes" id="UP000198307"/>
    </source>
</evidence>
<keyword evidence="2 4" id="KW-0238">DNA-binding</keyword>
<name>A0A239PQG5_9RHOB</name>
<dbReference type="PRINTS" id="PR00455">
    <property type="entry name" value="HTHTETR"/>
</dbReference>
<dbReference type="FunFam" id="1.10.10.60:FF:000141">
    <property type="entry name" value="TetR family transcriptional regulator"/>
    <property type="match status" value="1"/>
</dbReference>
<feature type="domain" description="HTH tetR-type" evidence="5">
    <location>
        <begin position="17"/>
        <end position="77"/>
    </location>
</feature>
<dbReference type="Pfam" id="PF00440">
    <property type="entry name" value="TetR_N"/>
    <property type="match status" value="1"/>
</dbReference>
<protein>
    <submittedName>
        <fullName evidence="6">Transcriptional regulator, TetR family</fullName>
    </submittedName>
</protein>
<dbReference type="InterPro" id="IPR050109">
    <property type="entry name" value="HTH-type_TetR-like_transc_reg"/>
</dbReference>
<dbReference type="InterPro" id="IPR039536">
    <property type="entry name" value="TetR_C_Proteobacteria"/>
</dbReference>
<keyword evidence="7" id="KW-1185">Reference proteome</keyword>
<keyword evidence="3" id="KW-0804">Transcription</keyword>
<feature type="DNA-binding region" description="H-T-H motif" evidence="4">
    <location>
        <begin position="40"/>
        <end position="59"/>
    </location>
</feature>
<dbReference type="GO" id="GO:0000976">
    <property type="term" value="F:transcription cis-regulatory region binding"/>
    <property type="evidence" value="ECO:0007669"/>
    <property type="project" value="TreeGrafter"/>
</dbReference>
<proteinExistence type="predicted"/>
<evidence type="ECO:0000256" key="2">
    <source>
        <dbReference type="ARBA" id="ARBA00023125"/>
    </source>
</evidence>
<dbReference type="Pfam" id="PF14246">
    <property type="entry name" value="TetR_C_7"/>
    <property type="match status" value="1"/>
</dbReference>
<dbReference type="RefSeq" id="WP_245846866.1">
    <property type="nucleotide sequence ID" value="NZ_CP067129.1"/>
</dbReference>
<gene>
    <name evidence="6" type="ORF">SAMN05444959_10337</name>
</gene>
<dbReference type="GO" id="GO:0003700">
    <property type="term" value="F:DNA-binding transcription factor activity"/>
    <property type="evidence" value="ECO:0007669"/>
    <property type="project" value="TreeGrafter"/>
</dbReference>
<dbReference type="Gene3D" id="1.10.357.10">
    <property type="entry name" value="Tetracycline Repressor, domain 2"/>
    <property type="match status" value="1"/>
</dbReference>
<dbReference type="PROSITE" id="PS50977">
    <property type="entry name" value="HTH_TETR_2"/>
    <property type="match status" value="1"/>
</dbReference>
<organism evidence="6 7">
    <name type="scientific">Paracoccus seriniphilus</name>
    <dbReference type="NCBI Taxonomy" id="184748"/>
    <lineage>
        <taxon>Bacteria</taxon>
        <taxon>Pseudomonadati</taxon>
        <taxon>Pseudomonadota</taxon>
        <taxon>Alphaproteobacteria</taxon>
        <taxon>Rhodobacterales</taxon>
        <taxon>Paracoccaceae</taxon>
        <taxon>Paracoccus</taxon>
    </lineage>
</organism>
<dbReference type="PANTHER" id="PTHR30055:SF146">
    <property type="entry name" value="HTH-TYPE TRANSCRIPTIONAL DUAL REGULATOR CECR"/>
    <property type="match status" value="1"/>
</dbReference>
<dbReference type="EMBL" id="FZQB01000003">
    <property type="protein sequence ID" value="SNT72539.1"/>
    <property type="molecule type" value="Genomic_DNA"/>
</dbReference>
<evidence type="ECO:0000256" key="4">
    <source>
        <dbReference type="PROSITE-ProRule" id="PRU00335"/>
    </source>
</evidence>
<evidence type="ECO:0000256" key="3">
    <source>
        <dbReference type="ARBA" id="ARBA00023163"/>
    </source>
</evidence>
<dbReference type="InterPro" id="IPR009057">
    <property type="entry name" value="Homeodomain-like_sf"/>
</dbReference>
<dbReference type="Proteomes" id="UP000198307">
    <property type="component" value="Unassembled WGS sequence"/>
</dbReference>
<evidence type="ECO:0000256" key="1">
    <source>
        <dbReference type="ARBA" id="ARBA00023015"/>
    </source>
</evidence>
<dbReference type="Gene3D" id="1.10.10.60">
    <property type="entry name" value="Homeodomain-like"/>
    <property type="match status" value="1"/>
</dbReference>
<sequence>MTHDTAKPRRHAAGQDPAKREAILNGAARVFLDSGFDSASVNDICRVADVSKSTLYVYFSGKEDLFEALLERERDRVFASFEDRLQGDLPLREKLYDFAFAFAQTLCSAELIRSQRTVIAIAERMPELGVRFYEGGATRMRQMVETFLRNETASGTLDIPDITLAAYQLIELSTAGLWRQCLFSKIESPPPQESLRKTSRSAVDVFLAMYLKR</sequence>